<dbReference type="InterPro" id="IPR013096">
    <property type="entry name" value="Cupin_2"/>
</dbReference>
<dbReference type="Gene3D" id="2.60.120.10">
    <property type="entry name" value="Jelly Rolls"/>
    <property type="match status" value="1"/>
</dbReference>
<proteinExistence type="predicted"/>
<accession>A0A520RWH9</accession>
<reference evidence="2 3" key="1">
    <citation type="submission" date="2019-02" db="EMBL/GenBank/DDBJ databases">
        <title>Prokaryotic population dynamics and viral predation in marine succession experiment using metagenomics: the confinement effect.</title>
        <authorList>
            <person name="Haro-Moreno J.M."/>
            <person name="Rodriguez-Valera F."/>
            <person name="Lopez-Perez M."/>
        </authorList>
    </citation>
    <scope>NUCLEOTIDE SEQUENCE [LARGE SCALE GENOMIC DNA]</scope>
    <source>
        <strain evidence="2">MED-G158</strain>
    </source>
</reference>
<dbReference type="PANTHER" id="PTHR36114:SF1">
    <property type="entry name" value="16.7 KDA PROTEIN IN WHIE LOCUS"/>
    <property type="match status" value="1"/>
</dbReference>
<evidence type="ECO:0000313" key="2">
    <source>
        <dbReference type="EMBL" id="RZO74555.1"/>
    </source>
</evidence>
<dbReference type="InterPro" id="IPR052044">
    <property type="entry name" value="PKS_Associated_Protein"/>
</dbReference>
<evidence type="ECO:0000313" key="3">
    <source>
        <dbReference type="Proteomes" id="UP000320404"/>
    </source>
</evidence>
<dbReference type="EMBL" id="SHAH01000096">
    <property type="protein sequence ID" value="RZO74555.1"/>
    <property type="molecule type" value="Genomic_DNA"/>
</dbReference>
<evidence type="ECO:0000259" key="1">
    <source>
        <dbReference type="Pfam" id="PF07883"/>
    </source>
</evidence>
<dbReference type="AlphaFoldDB" id="A0A520RWH9"/>
<dbReference type="Proteomes" id="UP000320404">
    <property type="component" value="Unassembled WGS sequence"/>
</dbReference>
<dbReference type="InterPro" id="IPR014710">
    <property type="entry name" value="RmlC-like_jellyroll"/>
</dbReference>
<dbReference type="InterPro" id="IPR011051">
    <property type="entry name" value="RmlC_Cupin_sf"/>
</dbReference>
<feature type="domain" description="Cupin type-2" evidence="1">
    <location>
        <begin position="40"/>
        <end position="108"/>
    </location>
</feature>
<organism evidence="2 3">
    <name type="scientific">OM182 bacterium</name>
    <dbReference type="NCBI Taxonomy" id="2510334"/>
    <lineage>
        <taxon>Bacteria</taxon>
        <taxon>Pseudomonadati</taxon>
        <taxon>Pseudomonadota</taxon>
        <taxon>Gammaproteobacteria</taxon>
        <taxon>OMG group</taxon>
        <taxon>OM182 clade</taxon>
    </lineage>
</organism>
<dbReference type="CDD" id="cd02214">
    <property type="entry name" value="cupin_MJ1618"/>
    <property type="match status" value="1"/>
</dbReference>
<dbReference type="Pfam" id="PF07883">
    <property type="entry name" value="Cupin_2"/>
    <property type="match status" value="1"/>
</dbReference>
<gene>
    <name evidence="2" type="ORF">EVA69_05775</name>
</gene>
<dbReference type="PANTHER" id="PTHR36114">
    <property type="entry name" value="16.7 KDA PROTEIN IN WHIE LOCUS"/>
    <property type="match status" value="1"/>
</dbReference>
<name>A0A520RWH9_9GAMM</name>
<comment type="caution">
    <text evidence="2">The sequence shown here is derived from an EMBL/GenBank/DDBJ whole genome shotgun (WGS) entry which is preliminary data.</text>
</comment>
<sequence>MNEYVRKLRQSDEYYFKEGCFIIEVSNSDQDDAVSIARARVSSGGQTAWHWLTDTFERYAIMRGEGLVEIGDSDATRVTAGDVVLIPPGTRQRITNTGETDLEFLAICTPRFSASQYHSDKAR</sequence>
<dbReference type="SUPFAM" id="SSF51182">
    <property type="entry name" value="RmlC-like cupins"/>
    <property type="match status" value="1"/>
</dbReference>
<protein>
    <submittedName>
        <fullName evidence="2">Cupin domain-containing protein</fullName>
    </submittedName>
</protein>